<gene>
    <name evidence="2" type="ORF">MHIP_10230</name>
</gene>
<evidence type="ECO:0000256" key="1">
    <source>
        <dbReference type="SAM" id="Phobius"/>
    </source>
</evidence>
<keyword evidence="1" id="KW-1133">Transmembrane helix</keyword>
<comment type="caution">
    <text evidence="2">The sequence shown here is derived from an EMBL/GenBank/DDBJ whole genome shotgun (WGS) entry which is preliminary data.</text>
</comment>
<feature type="transmembrane region" description="Helical" evidence="1">
    <location>
        <begin position="151"/>
        <end position="171"/>
    </location>
</feature>
<dbReference type="AlphaFoldDB" id="A0A7I9ZHQ3"/>
<keyword evidence="1" id="KW-0472">Membrane</keyword>
<reference evidence="2 3" key="1">
    <citation type="journal article" date="2019" name="Emerg. Microbes Infect.">
        <title>Comprehensive subspecies identification of 175 nontuberculous mycobacteria species based on 7547 genomic profiles.</title>
        <authorList>
            <person name="Matsumoto Y."/>
            <person name="Kinjo T."/>
            <person name="Motooka D."/>
            <person name="Nabeya D."/>
            <person name="Jung N."/>
            <person name="Uechi K."/>
            <person name="Horii T."/>
            <person name="Iida T."/>
            <person name="Fujita J."/>
            <person name="Nakamura S."/>
        </authorList>
    </citation>
    <scope>NUCLEOTIDE SEQUENCE [LARGE SCALE GENOMIC DNA]</scope>
    <source>
        <strain evidence="2 3">JCM 30996</strain>
    </source>
</reference>
<evidence type="ECO:0008006" key="4">
    <source>
        <dbReference type="Google" id="ProtNLM"/>
    </source>
</evidence>
<evidence type="ECO:0000313" key="3">
    <source>
        <dbReference type="Proteomes" id="UP000465304"/>
    </source>
</evidence>
<feature type="transmembrane region" description="Helical" evidence="1">
    <location>
        <begin position="57"/>
        <end position="83"/>
    </location>
</feature>
<feature type="transmembrane region" description="Helical" evidence="1">
    <location>
        <begin position="90"/>
        <end position="112"/>
    </location>
</feature>
<protein>
    <recommendedName>
        <fullName evidence="4">DUF998 domain-containing protein</fullName>
    </recommendedName>
</protein>
<dbReference type="Pfam" id="PF06197">
    <property type="entry name" value="DUF998"/>
    <property type="match status" value="1"/>
</dbReference>
<organism evidence="2 3">
    <name type="scientific">Mycolicibacterium hippocampi</name>
    <dbReference type="NCBI Taxonomy" id="659824"/>
    <lineage>
        <taxon>Bacteria</taxon>
        <taxon>Bacillati</taxon>
        <taxon>Actinomycetota</taxon>
        <taxon>Actinomycetes</taxon>
        <taxon>Mycobacteriales</taxon>
        <taxon>Mycobacteriaceae</taxon>
        <taxon>Mycolicibacterium</taxon>
    </lineage>
</organism>
<dbReference type="EMBL" id="BLLB01000002">
    <property type="protein sequence ID" value="GFH00540.1"/>
    <property type="molecule type" value="Genomic_DNA"/>
</dbReference>
<keyword evidence="3" id="KW-1185">Reference proteome</keyword>
<sequence length="223" mass="22789">MVRTSAASPALRLAGALWLVAGAWYLATEAVVAEQIRGYRYWVDYISDLGQPALSPRASWMNIAFVAQGVAFALAAAVVAAAMRLGRGGVMFSGLALTYGVGSVAVGLFPSGGADTQALVHVLGATAAIVGGNLAVVCAGVVLLRRSRFRALGASGATLGVVGLIAGALLLFNSVLDARLVFDDGAWERTAIYTIIGWQLLAGVTAWRSQSGCGSGRPAVHGA</sequence>
<feature type="transmembrane region" description="Helical" evidence="1">
    <location>
        <begin position="118"/>
        <end position="144"/>
    </location>
</feature>
<accession>A0A7I9ZHQ3</accession>
<name>A0A7I9ZHQ3_9MYCO</name>
<keyword evidence="1" id="KW-0812">Transmembrane</keyword>
<evidence type="ECO:0000313" key="2">
    <source>
        <dbReference type="EMBL" id="GFH00540.1"/>
    </source>
</evidence>
<proteinExistence type="predicted"/>
<dbReference type="Proteomes" id="UP000465304">
    <property type="component" value="Unassembled WGS sequence"/>
</dbReference>
<dbReference type="InterPro" id="IPR009339">
    <property type="entry name" value="DUF998"/>
</dbReference>